<dbReference type="CTD" id="8234297"/>
<dbReference type="PROSITE" id="PS00010">
    <property type="entry name" value="ASX_HYDROXYL"/>
    <property type="match status" value="1"/>
</dbReference>
<feature type="region of interest" description="Disordered" evidence="6">
    <location>
        <begin position="522"/>
        <end position="607"/>
    </location>
</feature>
<feature type="region of interest" description="Disordered" evidence="6">
    <location>
        <begin position="454"/>
        <end position="502"/>
    </location>
</feature>
<feature type="compositionally biased region" description="Polar residues" evidence="6">
    <location>
        <begin position="850"/>
        <end position="859"/>
    </location>
</feature>
<evidence type="ECO:0000256" key="5">
    <source>
        <dbReference type="PROSITE-ProRule" id="PRU00076"/>
    </source>
</evidence>
<feature type="compositionally biased region" description="Polar residues" evidence="6">
    <location>
        <begin position="1850"/>
        <end position="1859"/>
    </location>
</feature>
<proteinExistence type="predicted"/>
<feature type="compositionally biased region" description="Basic and acidic residues" evidence="6">
    <location>
        <begin position="3239"/>
        <end position="3251"/>
    </location>
</feature>
<dbReference type="PROSITE" id="PS00022">
    <property type="entry name" value="EGF_1"/>
    <property type="match status" value="1"/>
</dbReference>
<dbReference type="SUPFAM" id="SSF57196">
    <property type="entry name" value="EGF/Laminin"/>
    <property type="match status" value="1"/>
</dbReference>
<feature type="region of interest" description="Disordered" evidence="6">
    <location>
        <begin position="3205"/>
        <end position="3271"/>
    </location>
</feature>
<feature type="region of interest" description="Disordered" evidence="6">
    <location>
        <begin position="1317"/>
        <end position="1346"/>
    </location>
</feature>
<dbReference type="PROSITE" id="PS01187">
    <property type="entry name" value="EGF_CA"/>
    <property type="match status" value="1"/>
</dbReference>
<dbReference type="VEuPathDB" id="VectorBase:PHUM412790"/>
<evidence type="ECO:0000259" key="8">
    <source>
        <dbReference type="PROSITE" id="PS50026"/>
    </source>
</evidence>
<feature type="region of interest" description="Disordered" evidence="6">
    <location>
        <begin position="2170"/>
        <end position="2205"/>
    </location>
</feature>
<keyword evidence="11" id="KW-1185">Reference proteome</keyword>
<keyword evidence="7" id="KW-0472">Membrane</keyword>
<dbReference type="STRING" id="121224.E0VS80"/>
<dbReference type="Pfam" id="PF07645">
    <property type="entry name" value="EGF_CA"/>
    <property type="match status" value="1"/>
</dbReference>
<feature type="compositionally biased region" description="Low complexity" evidence="6">
    <location>
        <begin position="594"/>
        <end position="607"/>
    </location>
</feature>
<name>E0VS80_PEDHC</name>
<dbReference type="InterPro" id="IPR049883">
    <property type="entry name" value="NOTCH1_EGF-like"/>
</dbReference>
<feature type="compositionally biased region" description="Low complexity" evidence="6">
    <location>
        <begin position="522"/>
        <end position="534"/>
    </location>
</feature>
<dbReference type="EMBL" id="AAZO01005072">
    <property type="status" value="NOT_ANNOTATED_CDS"/>
    <property type="molecule type" value="Genomic_DNA"/>
</dbReference>
<dbReference type="Proteomes" id="UP000009046">
    <property type="component" value="Unassembled WGS sequence"/>
</dbReference>
<dbReference type="InParanoid" id="E0VS80"/>
<feature type="compositionally biased region" description="Polar residues" evidence="6">
    <location>
        <begin position="1829"/>
        <end position="1842"/>
    </location>
</feature>
<feature type="compositionally biased region" description="Low complexity" evidence="6">
    <location>
        <begin position="480"/>
        <end position="501"/>
    </location>
</feature>
<reference evidence="10" key="3">
    <citation type="submission" date="2021-02" db="UniProtKB">
        <authorList>
            <consortium name="EnsemblMetazoa"/>
        </authorList>
    </citation>
    <scope>IDENTIFICATION</scope>
    <source>
        <strain evidence="10">USDA</strain>
    </source>
</reference>
<feature type="compositionally biased region" description="Basic and acidic residues" evidence="6">
    <location>
        <begin position="1530"/>
        <end position="1543"/>
    </location>
</feature>
<protein>
    <recommendedName>
        <fullName evidence="8">EGF-like domain-containing protein</fullName>
    </recommendedName>
</protein>
<feature type="region of interest" description="Disordered" evidence="6">
    <location>
        <begin position="2565"/>
        <end position="2599"/>
    </location>
</feature>
<feature type="region of interest" description="Disordered" evidence="6">
    <location>
        <begin position="1778"/>
        <end position="1813"/>
    </location>
</feature>
<comment type="caution">
    <text evidence="5">Lacks conserved residue(s) required for the propagation of feature annotation.</text>
</comment>
<evidence type="ECO:0000256" key="6">
    <source>
        <dbReference type="SAM" id="MobiDB-lite"/>
    </source>
</evidence>
<dbReference type="GeneID" id="8234297"/>
<dbReference type="CDD" id="cd00054">
    <property type="entry name" value="EGF_CA"/>
    <property type="match status" value="1"/>
</dbReference>
<feature type="compositionally biased region" description="Basic and acidic residues" evidence="6">
    <location>
        <begin position="3205"/>
        <end position="3217"/>
    </location>
</feature>
<feature type="compositionally biased region" description="Pro residues" evidence="6">
    <location>
        <begin position="892"/>
        <end position="905"/>
    </location>
</feature>
<feature type="region of interest" description="Disordered" evidence="6">
    <location>
        <begin position="2266"/>
        <end position="2289"/>
    </location>
</feature>
<evidence type="ECO:0000256" key="3">
    <source>
        <dbReference type="ARBA" id="ARBA00022737"/>
    </source>
</evidence>
<feature type="disulfide bond" evidence="5">
    <location>
        <begin position="2860"/>
        <end position="2869"/>
    </location>
</feature>
<dbReference type="InterPro" id="IPR001881">
    <property type="entry name" value="EGF-like_Ca-bd_dom"/>
</dbReference>
<accession>E0VS80</accession>
<feature type="domain" description="EGF-like" evidence="8">
    <location>
        <begin position="2835"/>
        <end position="2870"/>
    </location>
</feature>
<dbReference type="InterPro" id="IPR000742">
    <property type="entry name" value="EGF"/>
</dbReference>
<evidence type="ECO:0000313" key="11">
    <source>
        <dbReference type="Proteomes" id="UP000009046"/>
    </source>
</evidence>
<evidence type="ECO:0000313" key="9">
    <source>
        <dbReference type="EMBL" id="EEB16236.1"/>
    </source>
</evidence>
<feature type="domain" description="EGF-like" evidence="8">
    <location>
        <begin position="2786"/>
        <end position="2824"/>
    </location>
</feature>
<dbReference type="GO" id="GO:0005509">
    <property type="term" value="F:calcium ion binding"/>
    <property type="evidence" value="ECO:0007669"/>
    <property type="project" value="InterPro"/>
</dbReference>
<keyword evidence="7" id="KW-0812">Transmembrane</keyword>
<feature type="compositionally biased region" description="Polar residues" evidence="6">
    <location>
        <begin position="3218"/>
        <end position="3238"/>
    </location>
</feature>
<feature type="region of interest" description="Disordered" evidence="6">
    <location>
        <begin position="2225"/>
        <end position="2250"/>
    </location>
</feature>
<feature type="region of interest" description="Disordered" evidence="6">
    <location>
        <begin position="1825"/>
        <end position="1884"/>
    </location>
</feature>
<dbReference type="SMART" id="SM00181">
    <property type="entry name" value="EGF"/>
    <property type="match status" value="2"/>
</dbReference>
<keyword evidence="4 5" id="KW-1015">Disulfide bond</keyword>
<evidence type="ECO:0000256" key="7">
    <source>
        <dbReference type="SAM" id="Phobius"/>
    </source>
</evidence>
<keyword evidence="2" id="KW-0732">Signal</keyword>
<evidence type="ECO:0000256" key="2">
    <source>
        <dbReference type="ARBA" id="ARBA00022729"/>
    </source>
</evidence>
<reference evidence="9" key="2">
    <citation type="submission" date="2007-04" db="EMBL/GenBank/DDBJ databases">
        <title>The genome of the human body louse.</title>
        <authorList>
            <consortium name="The Human Body Louse Genome Consortium"/>
            <person name="Kirkness E."/>
            <person name="Walenz B."/>
            <person name="Hass B."/>
            <person name="Bruggner R."/>
            <person name="Strausberg R."/>
        </authorList>
    </citation>
    <scope>NUCLEOTIDE SEQUENCE</scope>
    <source>
        <strain evidence="9">USDA</strain>
    </source>
</reference>
<evidence type="ECO:0000256" key="4">
    <source>
        <dbReference type="ARBA" id="ARBA00023157"/>
    </source>
</evidence>
<dbReference type="EnsemblMetazoa" id="PHUM412790-RA">
    <property type="protein sequence ID" value="PHUM412790-PA"/>
    <property type="gene ID" value="PHUM412790"/>
</dbReference>
<feature type="compositionally biased region" description="Polar residues" evidence="6">
    <location>
        <begin position="1785"/>
        <end position="1813"/>
    </location>
</feature>
<dbReference type="HOGENOM" id="CLU_227151_0_0_1"/>
<feature type="compositionally biased region" description="Polar residues" evidence="6">
    <location>
        <begin position="561"/>
        <end position="570"/>
    </location>
</feature>
<reference evidence="9" key="1">
    <citation type="submission" date="2007-04" db="EMBL/GenBank/DDBJ databases">
        <title>Annotation of Pediculus humanus corporis strain USDA.</title>
        <authorList>
            <person name="Kirkness E."/>
            <person name="Hannick L."/>
            <person name="Hass B."/>
            <person name="Bruggner R."/>
            <person name="Lawson D."/>
            <person name="Bidwell S."/>
            <person name="Joardar V."/>
            <person name="Caler E."/>
            <person name="Walenz B."/>
            <person name="Inman J."/>
            <person name="Schobel S."/>
            <person name="Galinsky K."/>
            <person name="Amedeo P."/>
            <person name="Strausberg R."/>
        </authorList>
    </citation>
    <scope>NUCLEOTIDE SEQUENCE</scope>
    <source>
        <strain evidence="9">USDA</strain>
    </source>
</reference>
<organism>
    <name type="scientific">Pediculus humanus subsp. corporis</name>
    <name type="common">Body louse</name>
    <dbReference type="NCBI Taxonomy" id="121224"/>
    <lineage>
        <taxon>Eukaryota</taxon>
        <taxon>Metazoa</taxon>
        <taxon>Ecdysozoa</taxon>
        <taxon>Arthropoda</taxon>
        <taxon>Hexapoda</taxon>
        <taxon>Insecta</taxon>
        <taxon>Pterygota</taxon>
        <taxon>Neoptera</taxon>
        <taxon>Paraneoptera</taxon>
        <taxon>Psocodea</taxon>
        <taxon>Troctomorpha</taxon>
        <taxon>Phthiraptera</taxon>
        <taxon>Anoplura</taxon>
        <taxon>Pediculidae</taxon>
        <taxon>Pediculus</taxon>
    </lineage>
</organism>
<feature type="compositionally biased region" description="Polar residues" evidence="6">
    <location>
        <begin position="1544"/>
        <end position="1572"/>
    </location>
</feature>
<feature type="compositionally biased region" description="Acidic residues" evidence="6">
    <location>
        <begin position="2576"/>
        <end position="2597"/>
    </location>
</feature>
<evidence type="ECO:0000313" key="10">
    <source>
        <dbReference type="EnsemblMetazoa" id="PHUM412790-PA"/>
    </source>
</evidence>
<feature type="compositionally biased region" description="Basic residues" evidence="6">
    <location>
        <begin position="2100"/>
        <end position="2113"/>
    </location>
</feature>
<dbReference type="InterPro" id="IPR018097">
    <property type="entry name" value="EGF_Ca-bd_CS"/>
</dbReference>
<feature type="compositionally biased region" description="Low complexity" evidence="6">
    <location>
        <begin position="837"/>
        <end position="849"/>
    </location>
</feature>
<gene>
    <name evidence="10" type="primary">8234297</name>
    <name evidence="9" type="ORF">Phum_PHUM412790</name>
</gene>
<feature type="region of interest" description="Disordered" evidence="6">
    <location>
        <begin position="1527"/>
        <end position="1611"/>
    </location>
</feature>
<feature type="compositionally biased region" description="Low complexity" evidence="6">
    <location>
        <begin position="2173"/>
        <end position="2183"/>
    </location>
</feature>
<dbReference type="eggNOG" id="ENOG502REJ9">
    <property type="taxonomic scope" value="Eukaryota"/>
</dbReference>
<dbReference type="InterPro" id="IPR000152">
    <property type="entry name" value="EGF-type_Asp/Asn_hydroxyl_site"/>
</dbReference>
<keyword evidence="7" id="KW-1133">Transmembrane helix</keyword>
<dbReference type="SMART" id="SM00179">
    <property type="entry name" value="EGF_CA"/>
    <property type="match status" value="1"/>
</dbReference>
<feature type="region of interest" description="Disordered" evidence="6">
    <location>
        <begin position="1701"/>
        <end position="1721"/>
    </location>
</feature>
<feature type="region of interest" description="Disordered" evidence="6">
    <location>
        <begin position="2089"/>
        <end position="2118"/>
    </location>
</feature>
<feature type="region of interest" description="Disordered" evidence="6">
    <location>
        <begin position="823"/>
        <end position="926"/>
    </location>
</feature>
<sequence length="3271" mass="362997">MFYFKNSESIVNNKKFGRSFDAVHSDLRYNLATKVMSNGVEVIVATDKKSRPALEPEYLRLLSSTVTRPITLAPHTLSNLMSMVLSSEQVNEDHNSIMSLLNPSFVTDTYYTVFNYKTTTVKNSSTNVSNGKTTVTNYKIKPNGGESQGEEIAPTKTISLSANTSPTLETEVYNTEYTYINKFFDEDQPLVVSATHNVYNTIVGGAYDYHMNLEPSETFPTTNTYLKTVELTKTLTDGTDVQTMSTTDVLTQIIVTNKPVKKATTNLPTTKNITKTYFVTYTYFSTYVDGDKTKVKSDVSVSSDVTVEKYYIKPKKTDSKFSQEIKKTEKPIDPTSFPFNIVATKTYLTAFTYYTTYLQEESGKENFQTKVNLKTKLVENTVTETLSPQEFSSKDLNALTSSLREITGSIVATATLLKGDTIVITAYKSPHAKESSTLKKPEIKITKTIMHDGELKTKWHHHDNKQDNESSKTEFTLRPSSSSGTKTKITLLKSSKSSSSSNIPVAELLVDEGERDTMAITPTSTLLTPTETPSVSHFTTSQNDHENKEKNSANAEESYDTDSTASSVNDQETKGEKDEEFNSISNDQKKEETMTQSTSNMTNNNNGGLITLNVLKPVINAMAELIQNNLNKNSHSANKKNDTIKNDNGLFVDKQSVSNNVNPLLKFVNKFTSGTTSKPSLEPKPRFTTPRTPVYIPVGSFGQDSKFVENQNRRVLIANEPENWHEKWKNIHAKNFEKIRTHDNPINLLEGGIPISPGQVITTNSDVIIGRPGESGPRPPTFALKNNIPVDMKPPPVPPNLFAASEEDHFIGQHSTNKGVNLSYKNGALNVKPPPSSHVSSSLSLSKVHNQNFKNSRLSSNERQKISTHHKNSQGVGSGANVKYDSGTIDLNPPPVPPPPVPPPNRGVHHRPHLNNNHKPPKKPIPHKTPNVIPPPGPLIEPHLSAANLNPPLIAVPAIPIINQPVPVPILQSTPTLNVINPDGVLLVPTVGDVLESNENNVVDRSTNRPFLVNIQPSQVANIVIPHGSSTAVIVGGEKQHALKGEVIDDPSPHPEPETVGFVGSEPVLKLENDDISSQIHSNEALSAGSVQVPQTSQIGNLLLTTNSKLVQNSDQAYSTLQNSYLNQFSQNHQSISNVFTGSFNQQPVSPLSGSSTSSFKDQYKLKQKVESEVLPGRDHPHKLQNNDVKSTNENIRFGSSELTKHQQQSGEIQNVYNPHQQEPGINGGVSNVHATLGSNHNFDEKYLKQIQNFNGGTLYPLPPNGLYAPQINYNYGQNLNGGEILVGTSFVNHSPGQPGTISHSGSDLFTTSSNYQNKTTSQDIPNKISGQNVKGSSQRKETNPLKDILMSYTEEKENLKTQNSKTVQNQGQNFNKGHPNDFTNDLSPPPLPHRPMFMTPHQVQNSQQRYPHLPHKNLPTPLEFMVPPPKTPVRHKPNKPHGVIEPHARPVIPVGANAPIQNYPHPRPDEMVILPNKNRVEYSENGFINQIKTQQQQQQQQQQQLQQDQHQISPMTVVYYDLDASDTNEPYRTDNSDERESFSRPTQLPNQYPTDYSQFNKNSNQSHSTGSHLLPPNFLPGKVIQTQQQKQHDSHVSQSDSDKTHVKSETKYHHSYNLKNVSNAPPFYNHGPIIKNKTEQNELFKPGDYPANSYENYLIRNPSIHNNNNNNNINNNNFKNHKEFYSSVSESENSNANLHLKNQEEESVKNPTKSSGGKIPTEIKPIKLNVLFDDSNASVNYQLNPPNVHTSNHVKNGNVFGVRPQYINQELFPYGSVQDGVKSTPEQNLKNPSKDSLGSSSQTESVVGQSLESNIYGNKIKVHKPNEESLNGSKGHSNNPSEKYDSSKRTQTQQQNHSKPFASPENQRPFKNFGHSATSQNNRNKVVVGYPTITNVPAHAAADSNSQELFDQSNNNNVHGKRPLDFTKPGNVNKIKIPADVSGQNKITNESKETENVKPSVGVPVKGHSGIRTNITNVQKYQTDQYGNKTINFFEYKPNYDVTEIQNGNDANKWFGGNFHHNNNNRYGYDYNVSIPSAINQLLLNGDNQYNLSSSINPMMGVPSDIQMTLMTPPKAPENNKKVEEVMGLSPPPIERPRRPLRPHRPQRPKPGHKFEIPTTTKTILSPIAMDADFPPVRSPNFNRKPVNPQDIFPPRLPDDFIHHVPDYPIRTTPKTPKPSLKPIDDLSIGVPTPTPQNTTITASEEEVEHEGEPYFAESEINGHSKPIDNDQLPSTVRRPPPSVNNLSKINNVSSISTIDHEEINTKQKPHSTIHRNKDSTTVSPTTDDLVISPTSTISVTKTYKTRVSTSVIPTATEPYSDWHNTDIITGSETIFDVDHFSSHGTPTIKSVTNKKNIVTSILSSGSTTIFGELYTPKPNLILETKYNVSPGIRKSEGSANKKIDNNKNDKQSTEIVVAPVIIPTRTTTLTVTTTMTTVVHSLGHKPLTKTVVLTKTLISTVFNKITETKTLVKPTTSTLIQTHTIATTKTTLVVPTGLYPPQNKYPAGGTLKPEIFVADPHAKDTMTISVSSSFNKYNNNNNNNTEQNDQTGDDSIMVVVSNEQPSKSDHASDNGDDGDDHDDDDDASEISDEENDVSHSRVLVGGIFNANVNKEFTDISKVDECFPKCKPTKNELCQRIKGVLKCVCRPGFARMFPDRPCGPTYTYKVKLALDKLGTEKINYEKNVAQTNSADMSKLMTVTKEGLDRMIMQSELRDVYHGVIVNGFQEKEKKAMVNFYVQLSENTDEKKLMGIFKNTLQTSNYSLGGTELFAAREGDNLDAEDFNECLNPKYHDCSEHARCFNLKGTYTCSCKEGYTDVSENSLFPGRLCSDTIGCEYCGYHGACYPKGEGQMTCECFQWYSGERCNINLKVLLIALVTIGAILLALLLVCAVLTCLNKGNKNSSANRSSGYLRYRGPSSHSIDRRAMIGDSSSESSLDNIPYLNPPPPIIPMPPTMISKKKAMLRQVKGPMTKTLPPPMGPPPPLDQRERSVTVMIPRAKYRPVPPLSPHMTMSTFSPEKHLPKPVGGGTIATEQKLISYLDGNTKEEKIESGDQHKTYDYKTTLIAQVNEPSRMMTSGGDKKTESKIFEYEYKISNMVFSDETNSADRRSGKSIDDRFRRHSDSTHLHTDNNRTLQFRKYSAGALVSAGYEVSAKVGMHNHNQSEEEEGTEDGNSAILNTLTMKSNRSQFTTLNRTGDHKTMSEARSYDETTVHPQTRSLNTNYSGSSPSSRANNDEGHTMIERDLGSTFIMPESQLFKPEPDRVS</sequence>
<feature type="compositionally biased region" description="Polar residues" evidence="6">
    <location>
        <begin position="1317"/>
        <end position="1337"/>
    </location>
</feature>
<evidence type="ECO:0000256" key="1">
    <source>
        <dbReference type="ARBA" id="ARBA00022536"/>
    </source>
</evidence>
<dbReference type="KEGG" id="phu:Phum_PHUM412790"/>
<dbReference type="RefSeq" id="XP_002428974.1">
    <property type="nucleotide sequence ID" value="XM_002428929.1"/>
</dbReference>
<dbReference type="FunFam" id="2.10.25.10:FF:000038">
    <property type="entry name" value="Fibrillin 2"/>
    <property type="match status" value="1"/>
</dbReference>
<feature type="transmembrane region" description="Helical" evidence="7">
    <location>
        <begin position="2875"/>
        <end position="2900"/>
    </location>
</feature>
<keyword evidence="1 5" id="KW-0245">EGF-like domain</keyword>
<dbReference type="Gene3D" id="2.10.25.10">
    <property type="entry name" value="Laminin"/>
    <property type="match status" value="1"/>
</dbReference>
<keyword evidence="3" id="KW-0677">Repeat</keyword>
<dbReference type="OrthoDB" id="10040649at2759"/>
<feature type="compositionally biased region" description="Basic and acidic residues" evidence="6">
    <location>
        <begin position="1591"/>
        <end position="1611"/>
    </location>
</feature>
<dbReference type="EMBL" id="DS235745">
    <property type="protein sequence ID" value="EEB16236.1"/>
    <property type="molecule type" value="Genomic_DNA"/>
</dbReference>
<dbReference type="PROSITE" id="PS50026">
    <property type="entry name" value="EGF_3"/>
    <property type="match status" value="2"/>
</dbReference>